<dbReference type="EMBL" id="RKST01000014">
    <property type="protein sequence ID" value="RUM97045.1"/>
    <property type="molecule type" value="Genomic_DNA"/>
</dbReference>
<dbReference type="RefSeq" id="WP_128627218.1">
    <property type="nucleotide sequence ID" value="NZ_RKST01000014.1"/>
</dbReference>
<dbReference type="Pfam" id="PF06684">
    <property type="entry name" value="AA_synth"/>
    <property type="match status" value="1"/>
</dbReference>
<dbReference type="Proteomes" id="UP000281647">
    <property type="component" value="Unassembled WGS sequence"/>
</dbReference>
<comment type="caution">
    <text evidence="1">The sequence shown here is derived from an EMBL/GenBank/DDBJ whole genome shotgun (WGS) entry which is preliminary data.</text>
</comment>
<organism evidence="1 2">
    <name type="scientific">Borborobacter arsenicus</name>
    <dbReference type="NCBI Taxonomy" id="1851146"/>
    <lineage>
        <taxon>Bacteria</taxon>
        <taxon>Pseudomonadati</taxon>
        <taxon>Pseudomonadota</taxon>
        <taxon>Alphaproteobacteria</taxon>
        <taxon>Hyphomicrobiales</taxon>
        <taxon>Phyllobacteriaceae</taxon>
        <taxon>Borborobacter</taxon>
    </lineage>
</organism>
<sequence>MPRFPIRKIAVLTEEIIHDGGPAPATPRRRAAALAVVKNPFAGRHEADLESAMEDLKPLGLMLTDRLIAALGDDIKAIDGYGKGAIVGTAGELEHGALWHVPGGYAMRERLGEAKAIVPSAKKVGAFGARIDVPLGHINAAYVRSHFDAMEVGLSDGPRADEIVFCLAMACGPRIHNRMGGLKAEDIKAWDGLR</sequence>
<proteinExistence type="predicted"/>
<dbReference type="AlphaFoldDB" id="A0A432V4G5"/>
<reference evidence="1 2" key="1">
    <citation type="submission" date="2018-11" db="EMBL/GenBank/DDBJ databases">
        <title>Pseudaminobacter arsenicus sp. nov., an arsenic-resistant bacterium isolated from arsenic-rich aquifers.</title>
        <authorList>
            <person name="Mu Y."/>
        </authorList>
    </citation>
    <scope>NUCLEOTIDE SEQUENCE [LARGE SCALE GENOMIC DNA]</scope>
    <source>
        <strain evidence="1 2">CB3</strain>
    </source>
</reference>
<dbReference type="Gene3D" id="3.30.1330.110">
    <property type="entry name" value="BB2672"/>
    <property type="match status" value="1"/>
</dbReference>
<gene>
    <name evidence="1" type="ORF">EET67_14335</name>
</gene>
<evidence type="ECO:0000313" key="2">
    <source>
        <dbReference type="Proteomes" id="UP000281647"/>
    </source>
</evidence>
<accession>A0A432V4G5</accession>
<evidence type="ECO:0000313" key="1">
    <source>
        <dbReference type="EMBL" id="RUM97045.1"/>
    </source>
</evidence>
<keyword evidence="2" id="KW-1185">Reference proteome</keyword>
<protein>
    <submittedName>
        <fullName evidence="1">Amino acid synthesis family protein</fullName>
    </submittedName>
</protein>
<name>A0A432V4G5_9HYPH</name>
<dbReference type="SUPFAM" id="SSF160519">
    <property type="entry name" value="BB2672-like"/>
    <property type="match status" value="1"/>
</dbReference>
<dbReference type="OrthoDB" id="9803312at2"/>
<dbReference type="InterPro" id="IPR009569">
    <property type="entry name" value="AA_synth_put"/>
</dbReference>
<dbReference type="InterPro" id="IPR035936">
    <property type="entry name" value="BB2672"/>
</dbReference>